<accession>A0AAP0E6W1</accession>
<dbReference type="AlphaFoldDB" id="A0AAP0E6W1"/>
<protein>
    <submittedName>
        <fullName evidence="1">Uncharacterized protein</fullName>
    </submittedName>
</protein>
<dbReference type="Proteomes" id="UP001420932">
    <property type="component" value="Unassembled WGS sequence"/>
</dbReference>
<organism evidence="1 2">
    <name type="scientific">Stephania yunnanensis</name>
    <dbReference type="NCBI Taxonomy" id="152371"/>
    <lineage>
        <taxon>Eukaryota</taxon>
        <taxon>Viridiplantae</taxon>
        <taxon>Streptophyta</taxon>
        <taxon>Embryophyta</taxon>
        <taxon>Tracheophyta</taxon>
        <taxon>Spermatophyta</taxon>
        <taxon>Magnoliopsida</taxon>
        <taxon>Ranunculales</taxon>
        <taxon>Menispermaceae</taxon>
        <taxon>Menispermoideae</taxon>
        <taxon>Cissampelideae</taxon>
        <taxon>Stephania</taxon>
    </lineage>
</organism>
<keyword evidence="2" id="KW-1185">Reference proteome</keyword>
<dbReference type="EMBL" id="JBBNAF010000013">
    <property type="protein sequence ID" value="KAK9087701.1"/>
    <property type="molecule type" value="Genomic_DNA"/>
</dbReference>
<name>A0AAP0E6W1_9MAGN</name>
<gene>
    <name evidence="1" type="ORF">Syun_030095</name>
</gene>
<comment type="caution">
    <text evidence="1">The sequence shown here is derived from an EMBL/GenBank/DDBJ whole genome shotgun (WGS) entry which is preliminary data.</text>
</comment>
<reference evidence="1 2" key="1">
    <citation type="submission" date="2024-01" db="EMBL/GenBank/DDBJ databases">
        <title>Genome assemblies of Stephania.</title>
        <authorList>
            <person name="Yang L."/>
        </authorList>
    </citation>
    <scope>NUCLEOTIDE SEQUENCE [LARGE SCALE GENOMIC DNA]</scope>
    <source>
        <strain evidence="1">YNDBR</strain>
        <tissue evidence="1">Leaf</tissue>
    </source>
</reference>
<proteinExistence type="predicted"/>
<sequence>MSLNNVKLCVDGHLRIRDHCKCFRKRKTHFCLRKENCKFVEKPLIHYEIMNFRFRDL</sequence>
<evidence type="ECO:0000313" key="2">
    <source>
        <dbReference type="Proteomes" id="UP001420932"/>
    </source>
</evidence>
<evidence type="ECO:0000313" key="1">
    <source>
        <dbReference type="EMBL" id="KAK9087701.1"/>
    </source>
</evidence>